<organism evidence="12 13">
    <name type="scientific">Deinococcus hohokamensis</name>
    <dbReference type="NCBI Taxonomy" id="309883"/>
    <lineage>
        <taxon>Bacteria</taxon>
        <taxon>Thermotogati</taxon>
        <taxon>Deinococcota</taxon>
        <taxon>Deinococci</taxon>
        <taxon>Deinococcales</taxon>
        <taxon>Deinococcaceae</taxon>
        <taxon>Deinococcus</taxon>
    </lineage>
</organism>
<keyword evidence="3" id="KW-0479">Metal-binding</keyword>
<dbReference type="SUPFAM" id="SSF100950">
    <property type="entry name" value="NagB/RpiA/CoA transferase-like"/>
    <property type="match status" value="1"/>
</dbReference>
<evidence type="ECO:0000256" key="8">
    <source>
        <dbReference type="SAM" id="MobiDB-lite"/>
    </source>
</evidence>
<keyword evidence="1" id="KW-0813">Transport</keyword>
<reference evidence="13" key="1">
    <citation type="journal article" date="2019" name="Int. J. Syst. Evol. Microbiol.">
        <title>The Global Catalogue of Microorganisms (GCM) 10K type strain sequencing project: providing services to taxonomists for standard genome sequencing and annotation.</title>
        <authorList>
            <consortium name="The Broad Institute Genomics Platform"/>
            <consortium name="The Broad Institute Genome Sequencing Center for Infectious Disease"/>
            <person name="Wu L."/>
            <person name="Ma J."/>
        </authorList>
    </citation>
    <scope>NUCLEOTIDE SEQUENCE [LARGE SCALE GENOMIC DNA]</scope>
    <source>
        <strain evidence="13">CCUG 55995</strain>
    </source>
</reference>
<dbReference type="Pfam" id="PF13183">
    <property type="entry name" value="Fer4_8"/>
    <property type="match status" value="1"/>
</dbReference>
<dbReference type="EMBL" id="JBHSEI010000015">
    <property type="protein sequence ID" value="MFC4640337.1"/>
    <property type="molecule type" value="Genomic_DNA"/>
</dbReference>
<evidence type="ECO:0000259" key="9">
    <source>
        <dbReference type="Pfam" id="PF02589"/>
    </source>
</evidence>
<proteinExistence type="predicted"/>
<evidence type="ECO:0000313" key="13">
    <source>
        <dbReference type="Proteomes" id="UP001595952"/>
    </source>
</evidence>
<feature type="domain" description="LUD" evidence="9">
    <location>
        <begin position="74"/>
        <end position="293"/>
    </location>
</feature>
<evidence type="ECO:0000259" key="11">
    <source>
        <dbReference type="Pfam" id="PF13183"/>
    </source>
</evidence>
<gene>
    <name evidence="12" type="ORF">ACFO0D_18565</name>
</gene>
<dbReference type="NCBIfam" id="TIGR00273">
    <property type="entry name" value="LutB/LldF family L-lactate oxidation iron-sulfur protein"/>
    <property type="match status" value="1"/>
</dbReference>
<feature type="region of interest" description="Disordered" evidence="8">
    <location>
        <begin position="463"/>
        <end position="500"/>
    </location>
</feature>
<dbReference type="InterPro" id="IPR017900">
    <property type="entry name" value="4Fe4S_Fe_S_CS"/>
</dbReference>
<evidence type="ECO:0000259" key="10">
    <source>
        <dbReference type="Pfam" id="PF11870"/>
    </source>
</evidence>
<keyword evidence="4" id="KW-0677">Repeat</keyword>
<dbReference type="Pfam" id="PF02589">
    <property type="entry name" value="LUD_dom"/>
    <property type="match status" value="1"/>
</dbReference>
<dbReference type="Gene3D" id="1.10.1060.10">
    <property type="entry name" value="Alpha-helical ferredoxin"/>
    <property type="match status" value="1"/>
</dbReference>
<evidence type="ECO:0000313" key="12">
    <source>
        <dbReference type="EMBL" id="MFC4640337.1"/>
    </source>
</evidence>
<dbReference type="InterPro" id="IPR003741">
    <property type="entry name" value="LUD_dom"/>
</dbReference>
<dbReference type="PANTHER" id="PTHR47153">
    <property type="entry name" value="LACTATE UTILIZATION PROTEIN B"/>
    <property type="match status" value="1"/>
</dbReference>
<protein>
    <submittedName>
        <fullName evidence="12">LutB/LldF family L-lactate oxidation iron-sulfur protein</fullName>
    </submittedName>
</protein>
<evidence type="ECO:0000256" key="7">
    <source>
        <dbReference type="ARBA" id="ARBA00023014"/>
    </source>
</evidence>
<feature type="domain" description="4Fe-4S ferredoxin-type" evidence="11">
    <location>
        <begin position="311"/>
        <end position="379"/>
    </location>
</feature>
<dbReference type="Gene3D" id="3.40.50.10420">
    <property type="entry name" value="NagB/RpiA/CoA transferase-like"/>
    <property type="match status" value="1"/>
</dbReference>
<keyword evidence="5" id="KW-0249">Electron transport</keyword>
<dbReference type="SUPFAM" id="SSF54862">
    <property type="entry name" value="4Fe-4S ferredoxins"/>
    <property type="match status" value="1"/>
</dbReference>
<keyword evidence="6" id="KW-0408">Iron</keyword>
<evidence type="ECO:0000256" key="6">
    <source>
        <dbReference type="ARBA" id="ARBA00023004"/>
    </source>
</evidence>
<evidence type="ECO:0000256" key="1">
    <source>
        <dbReference type="ARBA" id="ARBA00022448"/>
    </source>
</evidence>
<evidence type="ECO:0000256" key="2">
    <source>
        <dbReference type="ARBA" id="ARBA00022485"/>
    </source>
</evidence>
<dbReference type="Pfam" id="PF11870">
    <property type="entry name" value="LutB_C"/>
    <property type="match status" value="1"/>
</dbReference>
<accession>A0ABV9IDA9</accession>
<dbReference type="InterPro" id="IPR024185">
    <property type="entry name" value="FTHF_cligase-like_sf"/>
</dbReference>
<evidence type="ECO:0000256" key="4">
    <source>
        <dbReference type="ARBA" id="ARBA00022737"/>
    </source>
</evidence>
<dbReference type="InterPro" id="IPR004452">
    <property type="entry name" value="LutB/LldF"/>
</dbReference>
<dbReference type="InterPro" id="IPR017896">
    <property type="entry name" value="4Fe4S_Fe-S-bd"/>
</dbReference>
<dbReference type="InterPro" id="IPR024569">
    <property type="entry name" value="LutB_C"/>
</dbReference>
<keyword evidence="7" id="KW-0411">Iron-sulfur</keyword>
<keyword evidence="13" id="KW-1185">Reference proteome</keyword>
<evidence type="ECO:0000256" key="3">
    <source>
        <dbReference type="ARBA" id="ARBA00022723"/>
    </source>
</evidence>
<name>A0ABV9IDA9_9DEIO</name>
<comment type="caution">
    <text evidence="12">The sequence shown here is derived from an EMBL/GenBank/DDBJ whole genome shotgun (WGS) entry which is preliminary data.</text>
</comment>
<dbReference type="PROSITE" id="PS00198">
    <property type="entry name" value="4FE4S_FER_1"/>
    <property type="match status" value="1"/>
</dbReference>
<dbReference type="InterPro" id="IPR037171">
    <property type="entry name" value="NagB/RpiA_transferase-like"/>
</dbReference>
<feature type="domain" description="Lactate utilization protein B C-terminal" evidence="10">
    <location>
        <begin position="399"/>
        <end position="469"/>
    </location>
</feature>
<dbReference type="PANTHER" id="PTHR47153:SF2">
    <property type="entry name" value="LACTATE UTILIZATION PROTEIN B"/>
    <property type="match status" value="1"/>
</dbReference>
<sequence>MSAGGIKPERSFQDAARVTLANPQMRRNLRHATTTIRDKRQRAVDELPDWEVLRDEAAAIKDHVMAHLSEYLLELEASVKARGGQVHWARDAEEARELVAQIAASHGAKEVIKVKSISTDEIELNAALERHGIHAIETDLAELIVQLAEDRPSHILVPAIHRNRAEIRDLFRRKLGAELLTDDPKALAEAARVYLREKFLTTKVAVSGANFAVADSGTVCIVESEGNGRMCLTMPDVLISVMGIEKVLPTWQDLAVFLRVLPCSSTAERMNPYTSFWSGVTPNDGPQEFHLVLLDNGRTDVLADEVGRQTLRCIRCSACLNVCPVYERAGGHAYGSVYPGPIGAILTPQLLHLEDKNANTLPWASSLCGACYDACPVKINIPEVLLYLRGKIAVDKPVNAEAVAFKTAAWVMGEAYRFEGAIKLARRGQGPLVKHGAIHALPGLLAGWTDSRDLPPVAGQSFREWWRTRPAPEIPTTDGNAQTSEGEPIAPQRTDERGPQ</sequence>
<dbReference type="Proteomes" id="UP001595952">
    <property type="component" value="Unassembled WGS sequence"/>
</dbReference>
<keyword evidence="2" id="KW-0004">4Fe-4S</keyword>
<evidence type="ECO:0000256" key="5">
    <source>
        <dbReference type="ARBA" id="ARBA00022982"/>
    </source>
</evidence>
<dbReference type="InterPro" id="IPR009051">
    <property type="entry name" value="Helical_ferredxn"/>
</dbReference>
<dbReference type="RefSeq" id="WP_380063313.1">
    <property type="nucleotide sequence ID" value="NZ_JBHSEI010000015.1"/>
</dbReference>